<dbReference type="GO" id="GO:0045892">
    <property type="term" value="P:negative regulation of DNA-templated transcription"/>
    <property type="evidence" value="ECO:0007669"/>
    <property type="project" value="InterPro"/>
</dbReference>
<dbReference type="SMART" id="SM00356">
    <property type="entry name" value="ZnF_C3H1"/>
    <property type="match status" value="2"/>
</dbReference>
<feature type="region of interest" description="Disordered" evidence="6">
    <location>
        <begin position="436"/>
        <end position="585"/>
    </location>
</feature>
<evidence type="ECO:0000256" key="3">
    <source>
        <dbReference type="ARBA" id="ARBA00022771"/>
    </source>
</evidence>
<name>A0A4U8V7K3_STECR</name>
<accession>A0A4U8V7K3</accession>
<dbReference type="GO" id="GO:0003723">
    <property type="term" value="F:RNA binding"/>
    <property type="evidence" value="ECO:0007669"/>
    <property type="project" value="InterPro"/>
</dbReference>
<reference evidence="8 9" key="2">
    <citation type="journal article" date="2019" name="G3 (Bethesda)">
        <title>Hybrid Assembly of the Genome of the Entomopathogenic Nematode Steinernema carpocapsae Identifies the X-Chromosome.</title>
        <authorList>
            <person name="Serra L."/>
            <person name="Macchietto M."/>
            <person name="Macias-Munoz A."/>
            <person name="McGill C.J."/>
            <person name="Rodriguez I.M."/>
            <person name="Rodriguez B."/>
            <person name="Murad R."/>
            <person name="Mortazavi A."/>
        </authorList>
    </citation>
    <scope>NUCLEOTIDE SEQUENCE [LARGE SCALE GENOMIC DNA]</scope>
    <source>
        <strain evidence="8 9">ALL</strain>
    </source>
</reference>
<feature type="zinc finger region" description="C3H1-type" evidence="5">
    <location>
        <begin position="29"/>
        <end position="50"/>
    </location>
</feature>
<dbReference type="Gene3D" id="4.10.1000.10">
    <property type="entry name" value="Zinc finger, CCCH-type"/>
    <property type="match status" value="1"/>
</dbReference>
<evidence type="ECO:0000256" key="5">
    <source>
        <dbReference type="PROSITE-ProRule" id="PRU00723"/>
    </source>
</evidence>
<dbReference type="PROSITE" id="PS50103">
    <property type="entry name" value="ZF_C3H1"/>
    <property type="match status" value="2"/>
</dbReference>
<dbReference type="GO" id="GO:0005634">
    <property type="term" value="C:nucleus"/>
    <property type="evidence" value="ECO:0007669"/>
    <property type="project" value="TreeGrafter"/>
</dbReference>
<keyword evidence="2" id="KW-0677">Repeat</keyword>
<dbReference type="SUPFAM" id="SSF90229">
    <property type="entry name" value="CCCH zinc finger"/>
    <property type="match status" value="2"/>
</dbReference>
<keyword evidence="4 5" id="KW-0862">Zinc</keyword>
<evidence type="ECO:0000256" key="6">
    <source>
        <dbReference type="SAM" id="MobiDB-lite"/>
    </source>
</evidence>
<keyword evidence="9" id="KW-1185">Reference proteome</keyword>
<dbReference type="AlphaFoldDB" id="A0A4U8V7K3"/>
<protein>
    <recommendedName>
        <fullName evidence="7">C3H1-type domain-containing protein</fullName>
    </recommendedName>
</protein>
<dbReference type="STRING" id="34508.A0A4U8V7K3"/>
<feature type="domain" description="C3H1-type" evidence="7">
    <location>
        <begin position="29"/>
        <end position="50"/>
    </location>
</feature>
<reference evidence="8 9" key="1">
    <citation type="journal article" date="2015" name="Genome Biol.">
        <title>Comparative genomics of Steinernema reveals deeply conserved gene regulatory networks.</title>
        <authorList>
            <person name="Dillman A.R."/>
            <person name="Macchietto M."/>
            <person name="Porter C.F."/>
            <person name="Rogers A."/>
            <person name="Williams B."/>
            <person name="Antoshechkin I."/>
            <person name="Lee M.M."/>
            <person name="Goodwin Z."/>
            <person name="Lu X."/>
            <person name="Lewis E.E."/>
            <person name="Goodrich-Blair H."/>
            <person name="Stock S.P."/>
            <person name="Adams B.J."/>
            <person name="Sternberg P.W."/>
            <person name="Mortazavi A."/>
        </authorList>
    </citation>
    <scope>NUCLEOTIDE SEQUENCE [LARGE SCALE GENOMIC DNA]</scope>
    <source>
        <strain evidence="8 9">ALL</strain>
    </source>
</reference>
<dbReference type="EMBL" id="CM016762">
    <property type="protein sequence ID" value="TMS39777.1"/>
    <property type="molecule type" value="Genomic_DNA"/>
</dbReference>
<feature type="zinc finger region" description="C3H1-type" evidence="5">
    <location>
        <begin position="1"/>
        <end position="28"/>
    </location>
</feature>
<dbReference type="PANTHER" id="PTHR13119:SF12">
    <property type="entry name" value="PROTEIN SUPPRESSOR OF SABLE"/>
    <property type="match status" value="1"/>
</dbReference>
<feature type="region of interest" description="Disordered" evidence="6">
    <location>
        <begin position="241"/>
        <end position="263"/>
    </location>
</feature>
<feature type="region of interest" description="Disordered" evidence="6">
    <location>
        <begin position="82"/>
        <end position="101"/>
    </location>
</feature>
<dbReference type="GO" id="GO:0008270">
    <property type="term" value="F:zinc ion binding"/>
    <property type="evidence" value="ECO:0007669"/>
    <property type="project" value="UniProtKB-KW"/>
</dbReference>
<dbReference type="PANTHER" id="PTHR13119">
    <property type="entry name" value="ZINC FINGER CCCH DOMAIN-CONTAINING PROTEI"/>
    <property type="match status" value="1"/>
</dbReference>
<feature type="compositionally biased region" description="Low complexity" evidence="6">
    <location>
        <begin position="456"/>
        <end position="474"/>
    </location>
</feature>
<evidence type="ECO:0000256" key="2">
    <source>
        <dbReference type="ARBA" id="ARBA00022737"/>
    </source>
</evidence>
<sequence length="585" mass="64836">MRKPELCKFYQHGYCKKGLQCPLLHGEFPCKAFHKGECSKEQCQYSHVALNEFTQTIFDQMMKDEELASKIMVPAAPVKRKVLLPSGPHEPPRPTPAPASEPMEYVPTPHLPPIADPSMSALLPLQPMPAMPVPETMGAPLDHHAPRPHVEATPAPVVPEMMHVPMQPDVPQPMQMPAEVPRQPEIAPSQAPPAVQEAGDNGPAGFNINDMLAQITQATPVVEDYSAYAPLEEDAYMAPRELNDSPASPSREEHPEPLRVESPLSPTKPVVVPAWRLLPVEVNTEENAIFEEKILQMSQSNSTLRMDPRLRKLLDNQFDRVSSLIGSMAQKTNAPVEEPKSQIQHPPPIATHTAAAAPAPARPDPRVRADPRDPRKRSAADPRDPRLRSDTATPADSAAPSSSSASELRVIYNAADEHALVHGYVDDPAWGTDVDHRPNFNQYGNSPPYHGHDRQYNGSSYNDNYNGPSSYRSSYRGERGDRGERSERGERYRGRGRGHWNRDRPPRESRYHGSRYDYDDEDPRSRRNGSSHTSSSSLAPPAESAVPAAPEQPVAPPQPMSLREKRKDNIYESPLSRPPGGATRY</sequence>
<dbReference type="OrthoDB" id="411372at2759"/>
<evidence type="ECO:0000256" key="1">
    <source>
        <dbReference type="ARBA" id="ARBA00022723"/>
    </source>
</evidence>
<keyword evidence="3 5" id="KW-0863">Zinc-finger</keyword>
<evidence type="ECO:0000313" key="8">
    <source>
        <dbReference type="EMBL" id="TMS39777.1"/>
    </source>
</evidence>
<feature type="compositionally biased region" description="Low complexity" evidence="6">
    <location>
        <begin position="390"/>
        <end position="406"/>
    </location>
</feature>
<evidence type="ECO:0000256" key="4">
    <source>
        <dbReference type="ARBA" id="ARBA00022833"/>
    </source>
</evidence>
<feature type="compositionally biased region" description="Basic and acidic residues" evidence="6">
    <location>
        <begin position="250"/>
        <end position="259"/>
    </location>
</feature>
<evidence type="ECO:0000259" key="7">
    <source>
        <dbReference type="PROSITE" id="PS50103"/>
    </source>
</evidence>
<feature type="domain" description="C3H1-type" evidence="7">
    <location>
        <begin position="1"/>
        <end position="28"/>
    </location>
</feature>
<feature type="compositionally biased region" description="Low complexity" evidence="6">
    <location>
        <begin position="528"/>
        <end position="552"/>
    </location>
</feature>
<feature type="region of interest" description="Disordered" evidence="6">
    <location>
        <begin position="329"/>
        <end position="348"/>
    </location>
</feature>
<feature type="region of interest" description="Disordered" evidence="6">
    <location>
        <begin position="353"/>
        <end position="406"/>
    </location>
</feature>
<dbReference type="Proteomes" id="UP000298663">
    <property type="component" value="Chromosome X"/>
</dbReference>
<keyword evidence="1 5" id="KW-0479">Metal-binding</keyword>
<feature type="compositionally biased region" description="Basic and acidic residues" evidence="6">
    <location>
        <begin position="363"/>
        <end position="389"/>
    </location>
</feature>
<dbReference type="InterPro" id="IPR045124">
    <property type="entry name" value="Su(sable)-like"/>
</dbReference>
<organism evidence="8 9">
    <name type="scientific">Steinernema carpocapsae</name>
    <name type="common">Entomopathogenic nematode</name>
    <dbReference type="NCBI Taxonomy" id="34508"/>
    <lineage>
        <taxon>Eukaryota</taxon>
        <taxon>Metazoa</taxon>
        <taxon>Ecdysozoa</taxon>
        <taxon>Nematoda</taxon>
        <taxon>Chromadorea</taxon>
        <taxon>Rhabditida</taxon>
        <taxon>Tylenchina</taxon>
        <taxon>Panagrolaimomorpha</taxon>
        <taxon>Strongyloidoidea</taxon>
        <taxon>Steinernematidae</taxon>
        <taxon>Steinernema</taxon>
    </lineage>
</organism>
<feature type="compositionally biased region" description="Basic and acidic residues" evidence="6">
    <location>
        <begin position="500"/>
        <end position="517"/>
    </location>
</feature>
<feature type="compositionally biased region" description="Basic and acidic residues" evidence="6">
    <location>
        <begin position="475"/>
        <end position="493"/>
    </location>
</feature>
<evidence type="ECO:0000313" key="9">
    <source>
        <dbReference type="Proteomes" id="UP000298663"/>
    </source>
</evidence>
<gene>
    <name evidence="8" type="ORF">L596_006255</name>
</gene>
<dbReference type="InterPro" id="IPR000571">
    <property type="entry name" value="Znf_CCCH"/>
</dbReference>
<proteinExistence type="predicted"/>
<dbReference type="InterPro" id="IPR036855">
    <property type="entry name" value="Znf_CCCH_sf"/>
</dbReference>